<evidence type="ECO:0000313" key="2">
    <source>
        <dbReference type="Proteomes" id="UP000252003"/>
    </source>
</evidence>
<dbReference type="RefSeq" id="WP_154714763.1">
    <property type="nucleotide sequence ID" value="NZ_CP029989.1"/>
</dbReference>
<gene>
    <name evidence="1" type="ORF">DOE59_18880</name>
</gene>
<dbReference type="AlphaFoldDB" id="A0A7U6BEF7"/>
<accession>A0A7U6BEF7</accession>
<name>A0A7U6BEF7_SALDZ</name>
<reference evidence="1 2" key="1">
    <citation type="submission" date="2018-06" db="EMBL/GenBank/DDBJ databases">
        <title>Salmonella Enterica genomes from various sources.</title>
        <authorList>
            <person name="Nash J.H.E."/>
            <person name="Robertson J."/>
            <person name="Bessonov K."/>
        </authorList>
    </citation>
    <scope>NUCLEOTIDE SEQUENCE [LARGE SCALE GENOMIC DNA]</scope>
    <source>
        <strain evidence="1 2">SA20121591</strain>
    </source>
</reference>
<dbReference type="Proteomes" id="UP000252003">
    <property type="component" value="Chromosome"/>
</dbReference>
<organism evidence="1 2">
    <name type="scientific">Salmonella enterica subsp. diarizonae serovar 48:i:z</name>
    <dbReference type="NCBI Taxonomy" id="1192842"/>
    <lineage>
        <taxon>Bacteria</taxon>
        <taxon>Pseudomonadati</taxon>
        <taxon>Pseudomonadota</taxon>
        <taxon>Gammaproteobacteria</taxon>
        <taxon>Enterobacterales</taxon>
        <taxon>Enterobacteriaceae</taxon>
        <taxon>Salmonella</taxon>
    </lineage>
</organism>
<evidence type="ECO:0000313" key="1">
    <source>
        <dbReference type="EMBL" id="AXC73442.1"/>
    </source>
</evidence>
<proteinExistence type="predicted"/>
<protein>
    <submittedName>
        <fullName evidence="1">Uncharacterized protein</fullName>
    </submittedName>
</protein>
<sequence>MSDFVVPQLPFLDLPRAVETIRAAGGWLHCEERDLITLWKSGSIELCFSVPDWIACADMDFPGKGSDVLLSVEYGSFMRWWAEEPYSWPPPPNEVTMQFRRYGTTDPYREMKLSAWADMRLSPDYQPVDDSGERLANALRAMYSSKALVIPRAELVKAIGIFTSTLPDDVRESCAAAGKTESQKSVNYLARQLKALICIHYGADVADKLKKYLDDPDSEIRKDFASKGLKAPGGKALQRHLENVDVETLDDDK</sequence>
<dbReference type="EMBL" id="CP029989">
    <property type="protein sequence ID" value="AXC73442.1"/>
    <property type="molecule type" value="Genomic_DNA"/>
</dbReference>